<feature type="signal peptide" evidence="8">
    <location>
        <begin position="1"/>
        <end position="24"/>
    </location>
</feature>
<comment type="caution">
    <text evidence="10">The sequence shown here is derived from an EMBL/GenBank/DDBJ whole genome shotgun (WGS) entry which is preliminary data.</text>
</comment>
<protein>
    <submittedName>
        <fullName evidence="10">Phosphate ABC superfamily ATP binding cassette transporter, substrate binding protein</fullName>
    </submittedName>
</protein>
<dbReference type="InterPro" id="IPR024370">
    <property type="entry name" value="PBP_domain"/>
</dbReference>
<dbReference type="GO" id="GO:0006817">
    <property type="term" value="P:phosphate ion transport"/>
    <property type="evidence" value="ECO:0007669"/>
    <property type="project" value="UniProtKB-KW"/>
</dbReference>
<feature type="domain" description="PBP" evidence="9">
    <location>
        <begin position="22"/>
        <end position="244"/>
    </location>
</feature>
<dbReference type="InterPro" id="IPR050811">
    <property type="entry name" value="Phosphate_ABC_transporter"/>
</dbReference>
<keyword evidence="4" id="KW-0813">Transport</keyword>
<dbReference type="Gene3D" id="3.40.190.10">
    <property type="entry name" value="Periplasmic binding protein-like II"/>
    <property type="match status" value="2"/>
</dbReference>
<accession>A0A0R1RHT9</accession>
<comment type="subunit">
    <text evidence="3">The complex is composed of two ATP-binding proteins (PstB), two transmembrane proteins (PstC and PstA) and a solute-binding protein (PstS).</text>
</comment>
<dbReference type="GO" id="GO:0005886">
    <property type="term" value="C:plasma membrane"/>
    <property type="evidence" value="ECO:0007669"/>
    <property type="project" value="UniProtKB-SubCell"/>
</dbReference>
<evidence type="ECO:0000256" key="5">
    <source>
        <dbReference type="ARBA" id="ARBA00022729"/>
    </source>
</evidence>
<evidence type="ECO:0000259" key="9">
    <source>
        <dbReference type="Pfam" id="PF12849"/>
    </source>
</evidence>
<dbReference type="PANTHER" id="PTHR30570:SF4">
    <property type="entry name" value="PHOSPHATE-BINDING PROTEIN PSTS 1"/>
    <property type="match status" value="1"/>
</dbReference>
<dbReference type="PANTHER" id="PTHR30570">
    <property type="entry name" value="PERIPLASMIC PHOSPHATE BINDING COMPONENT OF PHOSPHATE ABC TRANSPORTER"/>
    <property type="match status" value="1"/>
</dbReference>
<sequence length="279" mass="29149">MKKMTWFLCGVLALALSGYGVQQAAAKNDSTISIAGSTAMQPLLKAAAIAQKNIITINGGGSAAGLNAVATDKVTIGAADMFAENSDAPAAKLVDHQIAVVGITPIVNPEVGVSNLTSAQLKAIFSGKLTNWQQVGGKAMPIKVLMREAGSGTRTAFEALALSGVQGIQGKVLNSSQAMVKQVKNTPGAIGYVAFSGLQAGVRPLLLDGINPTDANVQTNKWPIWAYEHLYTNGAPSATVAKFIHRVQTDDAQIKRLGYIPTSTMQVARTHDGQIEDTH</sequence>
<evidence type="ECO:0000313" key="10">
    <source>
        <dbReference type="EMBL" id="KRL53813.1"/>
    </source>
</evidence>
<evidence type="ECO:0000256" key="7">
    <source>
        <dbReference type="ARBA" id="ARBA00023288"/>
    </source>
</evidence>
<evidence type="ECO:0000256" key="3">
    <source>
        <dbReference type="ARBA" id="ARBA00011529"/>
    </source>
</evidence>
<organism evidence="10 11">
    <name type="scientific">Lacticaseibacillus manihotivorans DSM 13343 = JCM 12514</name>
    <dbReference type="NCBI Taxonomy" id="1423769"/>
    <lineage>
        <taxon>Bacteria</taxon>
        <taxon>Bacillati</taxon>
        <taxon>Bacillota</taxon>
        <taxon>Bacilli</taxon>
        <taxon>Lactobacillales</taxon>
        <taxon>Lactobacillaceae</taxon>
        <taxon>Lacticaseibacillus</taxon>
    </lineage>
</organism>
<dbReference type="PATRIC" id="fig|1423769.4.peg.153"/>
<keyword evidence="5 8" id="KW-0732">Signal</keyword>
<keyword evidence="11" id="KW-1185">Reference proteome</keyword>
<dbReference type="Proteomes" id="UP000051790">
    <property type="component" value="Unassembled WGS sequence"/>
</dbReference>
<dbReference type="RefSeq" id="WP_056962232.1">
    <property type="nucleotide sequence ID" value="NZ_AZEU01000009.1"/>
</dbReference>
<keyword evidence="6" id="KW-0564">Palmitate</keyword>
<comment type="subcellular location">
    <subcellularLocation>
        <location evidence="2">Cell membrane</location>
        <topology evidence="2">Lipid-anchor</topology>
    </subcellularLocation>
</comment>
<dbReference type="OrthoDB" id="9790048at2"/>
<dbReference type="EMBL" id="AZEU01000009">
    <property type="protein sequence ID" value="KRL53813.1"/>
    <property type="molecule type" value="Genomic_DNA"/>
</dbReference>
<comment type="function">
    <text evidence="1">Part of the ABC transporter complex PstSACB involved in phosphate import.</text>
</comment>
<dbReference type="AlphaFoldDB" id="A0A0R1RHT9"/>
<feature type="chain" id="PRO_5006410029" evidence="8">
    <location>
        <begin position="25"/>
        <end position="279"/>
    </location>
</feature>
<dbReference type="Pfam" id="PF12849">
    <property type="entry name" value="PBP_like_2"/>
    <property type="match status" value="1"/>
</dbReference>
<keyword evidence="4" id="KW-0592">Phosphate transport</keyword>
<evidence type="ECO:0000256" key="2">
    <source>
        <dbReference type="ARBA" id="ARBA00004193"/>
    </source>
</evidence>
<dbReference type="CDD" id="cd13653">
    <property type="entry name" value="PBP2_phosphate_like_1"/>
    <property type="match status" value="1"/>
</dbReference>
<gene>
    <name evidence="10" type="ORF">FD01_GL000138</name>
</gene>
<proteinExistence type="predicted"/>
<evidence type="ECO:0000256" key="1">
    <source>
        <dbReference type="ARBA" id="ARBA00002841"/>
    </source>
</evidence>
<evidence type="ECO:0000256" key="6">
    <source>
        <dbReference type="ARBA" id="ARBA00023139"/>
    </source>
</evidence>
<evidence type="ECO:0000256" key="4">
    <source>
        <dbReference type="ARBA" id="ARBA00022592"/>
    </source>
</evidence>
<name>A0A0R1RHT9_9LACO</name>
<evidence type="ECO:0000313" key="11">
    <source>
        <dbReference type="Proteomes" id="UP000051790"/>
    </source>
</evidence>
<keyword evidence="7" id="KW-0449">Lipoprotein</keyword>
<dbReference type="SUPFAM" id="SSF53850">
    <property type="entry name" value="Periplasmic binding protein-like II"/>
    <property type="match status" value="1"/>
</dbReference>
<evidence type="ECO:0000256" key="8">
    <source>
        <dbReference type="SAM" id="SignalP"/>
    </source>
</evidence>
<reference evidence="10 11" key="1">
    <citation type="journal article" date="2015" name="Genome Announc.">
        <title>Expanding the biotechnology potential of lactobacilli through comparative genomics of 213 strains and associated genera.</title>
        <authorList>
            <person name="Sun Z."/>
            <person name="Harris H.M."/>
            <person name="McCann A."/>
            <person name="Guo C."/>
            <person name="Argimon S."/>
            <person name="Zhang W."/>
            <person name="Yang X."/>
            <person name="Jeffery I.B."/>
            <person name="Cooney J.C."/>
            <person name="Kagawa T.F."/>
            <person name="Liu W."/>
            <person name="Song Y."/>
            <person name="Salvetti E."/>
            <person name="Wrobel A."/>
            <person name="Rasinkangas P."/>
            <person name="Parkhill J."/>
            <person name="Rea M.C."/>
            <person name="O'Sullivan O."/>
            <person name="Ritari J."/>
            <person name="Douillard F.P."/>
            <person name="Paul Ross R."/>
            <person name="Yang R."/>
            <person name="Briner A.E."/>
            <person name="Felis G.E."/>
            <person name="de Vos W.M."/>
            <person name="Barrangou R."/>
            <person name="Klaenhammer T.R."/>
            <person name="Caufield P.W."/>
            <person name="Cui Y."/>
            <person name="Zhang H."/>
            <person name="O'Toole P.W."/>
        </authorList>
    </citation>
    <scope>NUCLEOTIDE SEQUENCE [LARGE SCALE GENOMIC DNA]</scope>
    <source>
        <strain evidence="10 11">DSM 13343</strain>
    </source>
</reference>